<protein>
    <submittedName>
        <fullName evidence="9">ABC transporter permease</fullName>
    </submittedName>
</protein>
<proteinExistence type="inferred from homology"/>
<evidence type="ECO:0000256" key="1">
    <source>
        <dbReference type="ARBA" id="ARBA00004651"/>
    </source>
</evidence>
<comment type="subcellular location">
    <subcellularLocation>
        <location evidence="1">Cell membrane</location>
        <topology evidence="1">Multi-pass membrane protein</topology>
    </subcellularLocation>
</comment>
<keyword evidence="3 7" id="KW-0812">Transmembrane</keyword>
<dbReference type="AlphaFoldDB" id="A0A4Q0VV49"/>
<keyword evidence="2" id="KW-1003">Cell membrane</keyword>
<comment type="similarity">
    <text evidence="6">Belongs to the ABC-4 integral membrane protein family.</text>
</comment>
<feature type="transmembrane region" description="Helical" evidence="7">
    <location>
        <begin position="208"/>
        <end position="228"/>
    </location>
</feature>
<dbReference type="PANTHER" id="PTHR30572:SF4">
    <property type="entry name" value="ABC TRANSPORTER PERMEASE YTRF"/>
    <property type="match status" value="1"/>
</dbReference>
<dbReference type="InterPro" id="IPR003838">
    <property type="entry name" value="ABC3_permease_C"/>
</dbReference>
<comment type="caution">
    <text evidence="9">The sequence shown here is derived from an EMBL/GenBank/DDBJ whole genome shotgun (WGS) entry which is preliminary data.</text>
</comment>
<dbReference type="OrthoDB" id="135354at2"/>
<name>A0A4Q0VV49_9BACI</name>
<dbReference type="EMBL" id="QOUX01000025">
    <property type="protein sequence ID" value="RXJ02363.1"/>
    <property type="molecule type" value="Genomic_DNA"/>
</dbReference>
<evidence type="ECO:0000313" key="10">
    <source>
        <dbReference type="Proteomes" id="UP000290649"/>
    </source>
</evidence>
<dbReference type="GO" id="GO:0005886">
    <property type="term" value="C:plasma membrane"/>
    <property type="evidence" value="ECO:0007669"/>
    <property type="project" value="UniProtKB-SubCell"/>
</dbReference>
<evidence type="ECO:0000256" key="4">
    <source>
        <dbReference type="ARBA" id="ARBA00022989"/>
    </source>
</evidence>
<keyword evidence="10" id="KW-1185">Reference proteome</keyword>
<evidence type="ECO:0000256" key="3">
    <source>
        <dbReference type="ARBA" id="ARBA00022692"/>
    </source>
</evidence>
<organism evidence="9 10">
    <name type="scientific">Anaerobacillus alkaliphilus</name>
    <dbReference type="NCBI Taxonomy" id="1548597"/>
    <lineage>
        <taxon>Bacteria</taxon>
        <taxon>Bacillati</taxon>
        <taxon>Bacillota</taxon>
        <taxon>Bacilli</taxon>
        <taxon>Bacillales</taxon>
        <taxon>Bacillaceae</taxon>
        <taxon>Anaerobacillus</taxon>
    </lineage>
</organism>
<dbReference type="GO" id="GO:0022857">
    <property type="term" value="F:transmembrane transporter activity"/>
    <property type="evidence" value="ECO:0007669"/>
    <property type="project" value="TreeGrafter"/>
</dbReference>
<evidence type="ECO:0000256" key="2">
    <source>
        <dbReference type="ARBA" id="ARBA00022475"/>
    </source>
</evidence>
<reference evidence="9 10" key="1">
    <citation type="journal article" date="2019" name="Int. J. Syst. Evol. Microbiol.">
        <title>Anaerobacillus alkaliphilus sp. nov., a novel alkaliphilic and moderately halophilic bacterium.</title>
        <authorList>
            <person name="Borsodi A.K."/>
            <person name="Aszalos J.M."/>
            <person name="Bihari P."/>
            <person name="Nagy I."/>
            <person name="Schumann P."/>
            <person name="Sproer C."/>
            <person name="Kovacs A.L."/>
            <person name="Boka K."/>
            <person name="Dobosy P."/>
            <person name="Ovari M."/>
            <person name="Szili-Kovacs T."/>
            <person name="Toth E."/>
        </authorList>
    </citation>
    <scope>NUCLEOTIDE SEQUENCE [LARGE SCALE GENOMIC DNA]</scope>
    <source>
        <strain evidence="9 10">B16-10</strain>
    </source>
</reference>
<evidence type="ECO:0000256" key="5">
    <source>
        <dbReference type="ARBA" id="ARBA00023136"/>
    </source>
</evidence>
<dbReference type="InterPro" id="IPR050250">
    <property type="entry name" value="Macrolide_Exporter_MacB"/>
</dbReference>
<dbReference type="Pfam" id="PF02687">
    <property type="entry name" value="FtsX"/>
    <property type="match status" value="1"/>
</dbReference>
<keyword evidence="5 7" id="KW-0472">Membrane</keyword>
<keyword evidence="4 7" id="KW-1133">Transmembrane helix</keyword>
<evidence type="ECO:0000256" key="7">
    <source>
        <dbReference type="SAM" id="Phobius"/>
    </source>
</evidence>
<dbReference type="RefSeq" id="WP_129077468.1">
    <property type="nucleotide sequence ID" value="NZ_QOUX01000025.1"/>
</dbReference>
<feature type="domain" description="ABC3 transporter permease C-terminal" evidence="8">
    <location>
        <begin position="208"/>
        <end position="329"/>
    </location>
</feature>
<evidence type="ECO:0000259" key="8">
    <source>
        <dbReference type="Pfam" id="PF02687"/>
    </source>
</evidence>
<dbReference type="Proteomes" id="UP000290649">
    <property type="component" value="Unassembled WGS sequence"/>
</dbReference>
<feature type="transmembrane region" description="Helical" evidence="7">
    <location>
        <begin position="249"/>
        <end position="275"/>
    </location>
</feature>
<evidence type="ECO:0000256" key="6">
    <source>
        <dbReference type="ARBA" id="ARBA00038076"/>
    </source>
</evidence>
<gene>
    <name evidence="9" type="ORF">DS745_06570</name>
</gene>
<feature type="transmembrane region" description="Helical" evidence="7">
    <location>
        <begin position="295"/>
        <end position="319"/>
    </location>
</feature>
<sequence>MTSWRKNISGTWEKEELEKILVTSNYIDEKRINEISLISQAHVEEFYDIVNGIDEAFANANTITLLQRDGHFNSDREVWQAVAEDQSLVIVSEFRLDRDIRPGDTVTLGNSQKRVVAVAKYEGDSYEFPTSYGMWVSDKALSEFVSDERLITKTVLLKVDKAYSLADTAKSIEKEFTLNNIYPLINPTEMAVVNSSFILMFFSLFEGFNALATIIGIVGLMIVMIRVIRERRQQIGMLRAIGISPKLIYWSYLIEGAVIAVIGITIGIVVGAYGGDMMLQSLMNDANEEIERIEVIFPYVKIAVYYLGSLFLTLLLIALPARATMKLSPAEATRYIS</sequence>
<evidence type="ECO:0000313" key="9">
    <source>
        <dbReference type="EMBL" id="RXJ02363.1"/>
    </source>
</evidence>
<accession>A0A4Q0VV49</accession>
<dbReference type="PANTHER" id="PTHR30572">
    <property type="entry name" value="MEMBRANE COMPONENT OF TRANSPORTER-RELATED"/>
    <property type="match status" value="1"/>
</dbReference>